<keyword evidence="4" id="KW-0349">Heme</keyword>
<dbReference type="PROSITE" id="PS00086">
    <property type="entry name" value="CYTOCHROME_P450"/>
    <property type="match status" value="1"/>
</dbReference>
<dbReference type="Gene3D" id="1.10.630.10">
    <property type="entry name" value="Cytochrome P450"/>
    <property type="match status" value="1"/>
</dbReference>
<keyword evidence="3 4" id="KW-0408">Iron</keyword>
<comment type="caution">
    <text evidence="5">The sequence shown here is derived from an EMBL/GenBank/DDBJ whole genome shotgun (WGS) entry which is preliminary data.</text>
</comment>
<comment type="similarity">
    <text evidence="1 4">Belongs to the cytochrome P450 family.</text>
</comment>
<proteinExistence type="inferred from homology"/>
<dbReference type="PANTHER" id="PTHR24286">
    <property type="entry name" value="CYTOCHROME P450 26"/>
    <property type="match status" value="1"/>
</dbReference>
<name>A0ABQ9FJC7_TEGGR</name>
<dbReference type="InterPro" id="IPR036396">
    <property type="entry name" value="Cyt_P450_sf"/>
</dbReference>
<dbReference type="SUPFAM" id="SSF48264">
    <property type="entry name" value="Cytochrome P450"/>
    <property type="match status" value="1"/>
</dbReference>
<evidence type="ECO:0008006" key="7">
    <source>
        <dbReference type="Google" id="ProtNLM"/>
    </source>
</evidence>
<dbReference type="InterPro" id="IPR001128">
    <property type="entry name" value="Cyt_P450"/>
</dbReference>
<evidence type="ECO:0000313" key="6">
    <source>
        <dbReference type="Proteomes" id="UP001217089"/>
    </source>
</evidence>
<evidence type="ECO:0000256" key="3">
    <source>
        <dbReference type="ARBA" id="ARBA00023004"/>
    </source>
</evidence>
<dbReference type="InterPro" id="IPR002397">
    <property type="entry name" value="Cyt_P450_B"/>
</dbReference>
<dbReference type="InterPro" id="IPR017972">
    <property type="entry name" value="Cyt_P450_CS"/>
</dbReference>
<evidence type="ECO:0000313" key="5">
    <source>
        <dbReference type="EMBL" id="KAJ8317374.1"/>
    </source>
</evidence>
<keyword evidence="4" id="KW-0560">Oxidoreductase</keyword>
<keyword evidence="6" id="KW-1185">Reference proteome</keyword>
<dbReference type="EMBL" id="JARBDR010000246">
    <property type="protein sequence ID" value="KAJ8317374.1"/>
    <property type="molecule type" value="Genomic_DNA"/>
</dbReference>
<reference evidence="5 6" key="1">
    <citation type="submission" date="2022-12" db="EMBL/GenBank/DDBJ databases">
        <title>Chromosome-level genome of Tegillarca granosa.</title>
        <authorList>
            <person name="Kim J."/>
        </authorList>
    </citation>
    <scope>NUCLEOTIDE SEQUENCE [LARGE SCALE GENOMIC DNA]</scope>
    <source>
        <strain evidence="5">Teg-2019</strain>
        <tissue evidence="5">Adductor muscle</tissue>
    </source>
</reference>
<keyword evidence="4" id="KW-0503">Monooxygenase</keyword>
<evidence type="ECO:0000256" key="2">
    <source>
        <dbReference type="ARBA" id="ARBA00022723"/>
    </source>
</evidence>
<dbReference type="PRINTS" id="PR00359">
    <property type="entry name" value="BP450"/>
</dbReference>
<gene>
    <name evidence="5" type="ORF">KUTeg_005278</name>
</gene>
<protein>
    <recommendedName>
        <fullName evidence="7">Cytochrome P450</fullName>
    </recommendedName>
</protein>
<evidence type="ECO:0000256" key="1">
    <source>
        <dbReference type="ARBA" id="ARBA00010617"/>
    </source>
</evidence>
<dbReference type="Proteomes" id="UP001217089">
    <property type="component" value="Unassembled WGS sequence"/>
</dbReference>
<organism evidence="5 6">
    <name type="scientific">Tegillarca granosa</name>
    <name type="common">Malaysian cockle</name>
    <name type="synonym">Anadara granosa</name>
    <dbReference type="NCBI Taxonomy" id="220873"/>
    <lineage>
        <taxon>Eukaryota</taxon>
        <taxon>Metazoa</taxon>
        <taxon>Spiralia</taxon>
        <taxon>Lophotrochozoa</taxon>
        <taxon>Mollusca</taxon>
        <taxon>Bivalvia</taxon>
        <taxon>Autobranchia</taxon>
        <taxon>Pteriomorphia</taxon>
        <taxon>Arcoida</taxon>
        <taxon>Arcoidea</taxon>
        <taxon>Arcidae</taxon>
        <taxon>Tegillarca</taxon>
    </lineage>
</organism>
<keyword evidence="2 4" id="KW-0479">Metal-binding</keyword>
<dbReference type="Pfam" id="PF00067">
    <property type="entry name" value="p450"/>
    <property type="match status" value="2"/>
</dbReference>
<accession>A0ABQ9FJC7</accession>
<sequence>MATIPGSAGLPLIGDKSYEFYKDPVKFVNKYMQQYKSRLFIARFLNKPTVFIGSNSAVHEILADSESCMDLGYKQFMEEIYGDNILFTDGDAAFNLRSALLQLFNEDSLKTYQDTVDKIVDKKLMQPNFEEQCCIYEVMKRLCTEICLSLFLDVDFENAEDMAKTIVNLTTTHWHGIISVPIAIKLPLTDGSTYNKALHAKEQLLKIIHCKKKAAEDKFPQKIQEIPHGGEEMFSNNHLLLFTSALVPKALSSLLTSFVIEVAQTQGDSDIQDRIQTDTELMNSYLLEVQRLYPPFLGGRRIMKEDVMVNGYKIPKGHAVLYVTYSAHRDPKAFTDPGDFKPERWNNSNANDQDKLLCFGSGPRGCIGQTLVWNIIQTVIKKLFQRFHIKLQEGQDLNRKMLPVSRPKNNVLAEFTPRIPH</sequence>
<evidence type="ECO:0000256" key="4">
    <source>
        <dbReference type="RuleBase" id="RU000461"/>
    </source>
</evidence>
<dbReference type="PANTHER" id="PTHR24286:SF252">
    <property type="entry name" value="CYTOCHROME P450 26B1"/>
    <property type="match status" value="1"/>
</dbReference>